<dbReference type="RefSeq" id="WP_230300885.1">
    <property type="nucleotide sequence ID" value="NZ_CAKKMG010000006.1"/>
</dbReference>
<sequence>MLNKLKDIMGLFFEKSESTKPFILIRYLMIILMGLIVILGIIYEFNFIKYLLILLGIGSMIDAFERLLKKENKSRMLLDLGVAFVWFTLFFLY</sequence>
<evidence type="ECO:0000313" key="3">
    <source>
        <dbReference type="Proteomes" id="UP000789326"/>
    </source>
</evidence>
<keyword evidence="1" id="KW-1133">Transmembrane helix</keyword>
<name>A0A9W4KNI8_9BACI</name>
<dbReference type="Proteomes" id="UP000789326">
    <property type="component" value="Unassembled WGS sequence"/>
</dbReference>
<dbReference type="AlphaFoldDB" id="A0A9W4KNI8"/>
<protein>
    <submittedName>
        <fullName evidence="2">Uncharacterized protein</fullName>
    </submittedName>
</protein>
<comment type="caution">
    <text evidence="2">The sequence shown here is derived from an EMBL/GenBank/DDBJ whole genome shotgun (WGS) entry which is preliminary data.</text>
</comment>
<keyword evidence="1" id="KW-0472">Membrane</keyword>
<feature type="transmembrane region" description="Helical" evidence="1">
    <location>
        <begin position="21"/>
        <end position="41"/>
    </location>
</feature>
<proteinExistence type="predicted"/>
<keyword evidence="1" id="KW-0812">Transmembrane</keyword>
<accession>A0A9W4KNI8</accession>
<dbReference type="EMBL" id="CAKKMG010000006">
    <property type="protein sequence ID" value="CAH0158000.1"/>
    <property type="molecule type" value="Genomic_DNA"/>
</dbReference>
<evidence type="ECO:0000313" key="2">
    <source>
        <dbReference type="EMBL" id="CAH0158000.1"/>
    </source>
</evidence>
<reference evidence="2" key="1">
    <citation type="submission" date="2021-11" db="EMBL/GenBank/DDBJ databases">
        <authorList>
            <person name="Bulgarelli D."/>
        </authorList>
    </citation>
    <scope>NUCLEOTIDE SEQUENCE</scope>
    <source>
        <strain evidence="2">Bi133</strain>
    </source>
</reference>
<feature type="transmembrane region" description="Helical" evidence="1">
    <location>
        <begin position="76"/>
        <end position="92"/>
    </location>
</feature>
<gene>
    <name evidence="2" type="ORF">SRABI133_00877</name>
</gene>
<organism evidence="2 3">
    <name type="scientific">Peribacillus simplex</name>
    <dbReference type="NCBI Taxonomy" id="1478"/>
    <lineage>
        <taxon>Bacteria</taxon>
        <taxon>Bacillati</taxon>
        <taxon>Bacillota</taxon>
        <taxon>Bacilli</taxon>
        <taxon>Bacillales</taxon>
        <taxon>Bacillaceae</taxon>
        <taxon>Peribacillus</taxon>
    </lineage>
</organism>
<evidence type="ECO:0000256" key="1">
    <source>
        <dbReference type="SAM" id="Phobius"/>
    </source>
</evidence>